<keyword evidence="3" id="KW-1185">Reference proteome</keyword>
<feature type="compositionally biased region" description="Pro residues" evidence="1">
    <location>
        <begin position="18"/>
        <end position="29"/>
    </location>
</feature>
<evidence type="ECO:0000256" key="1">
    <source>
        <dbReference type="SAM" id="MobiDB-lite"/>
    </source>
</evidence>
<dbReference type="Proteomes" id="UP000054166">
    <property type="component" value="Unassembled WGS sequence"/>
</dbReference>
<reference evidence="2 3" key="1">
    <citation type="submission" date="2014-04" db="EMBL/GenBank/DDBJ databases">
        <authorList>
            <consortium name="DOE Joint Genome Institute"/>
            <person name="Kuo A."/>
            <person name="Tarkka M."/>
            <person name="Buscot F."/>
            <person name="Kohler A."/>
            <person name="Nagy L.G."/>
            <person name="Floudas D."/>
            <person name="Copeland A."/>
            <person name="Barry K.W."/>
            <person name="Cichocki N."/>
            <person name="Veneault-Fourrey C."/>
            <person name="LaButti K."/>
            <person name="Lindquist E.A."/>
            <person name="Lipzen A."/>
            <person name="Lundell T."/>
            <person name="Morin E."/>
            <person name="Murat C."/>
            <person name="Sun H."/>
            <person name="Tunlid A."/>
            <person name="Henrissat B."/>
            <person name="Grigoriev I.V."/>
            <person name="Hibbett D.S."/>
            <person name="Martin F."/>
            <person name="Nordberg H.P."/>
            <person name="Cantor M.N."/>
            <person name="Hua S.X."/>
        </authorList>
    </citation>
    <scope>NUCLEOTIDE SEQUENCE [LARGE SCALE GENOMIC DNA]</scope>
    <source>
        <strain evidence="2 3">F 1598</strain>
    </source>
</reference>
<dbReference type="HOGENOM" id="CLU_099530_0_0_1"/>
<accession>A0A0C3CFJ4</accession>
<sequence>MPEPEQQGDDSAANPDIPNNPPDPHPIGLPSPATTLNNPPDTSGWPQHMVDANNYFTMEMVVTDDVSVVNARNWGLSFPPATKIRPPEIGIWMKNHRLWKDVVILDKGEFGRQWWDWWISLQPGSRTCTDRNNVALPTVDMDWLNLRKPGKNGFLLIMLSLVWWGKVSDTDSEWLKAVTDVTAVLSCMHDASSTGSAINQPSKRGPLTNLTAANTASNVASKRPCGADEVEAGMSKKRRTRR</sequence>
<dbReference type="OrthoDB" id="2803783at2759"/>
<dbReference type="AlphaFoldDB" id="A0A0C3CFJ4"/>
<feature type="region of interest" description="Disordered" evidence="1">
    <location>
        <begin position="1"/>
        <end position="46"/>
    </location>
</feature>
<proteinExistence type="predicted"/>
<organism evidence="2 3">
    <name type="scientific">Piloderma croceum (strain F 1598)</name>
    <dbReference type="NCBI Taxonomy" id="765440"/>
    <lineage>
        <taxon>Eukaryota</taxon>
        <taxon>Fungi</taxon>
        <taxon>Dikarya</taxon>
        <taxon>Basidiomycota</taxon>
        <taxon>Agaricomycotina</taxon>
        <taxon>Agaricomycetes</taxon>
        <taxon>Agaricomycetidae</taxon>
        <taxon>Atheliales</taxon>
        <taxon>Atheliaceae</taxon>
        <taxon>Piloderma</taxon>
    </lineage>
</organism>
<name>A0A0C3CFJ4_PILCF</name>
<feature type="region of interest" description="Disordered" evidence="1">
    <location>
        <begin position="192"/>
        <end position="242"/>
    </location>
</feature>
<evidence type="ECO:0000313" key="2">
    <source>
        <dbReference type="EMBL" id="KIM88517.1"/>
    </source>
</evidence>
<dbReference type="EMBL" id="KN832976">
    <property type="protein sequence ID" value="KIM88517.1"/>
    <property type="molecule type" value="Genomic_DNA"/>
</dbReference>
<gene>
    <name evidence="2" type="ORF">PILCRDRAFT_2745</name>
</gene>
<feature type="compositionally biased region" description="Polar residues" evidence="1">
    <location>
        <begin position="32"/>
        <end position="45"/>
    </location>
</feature>
<feature type="compositionally biased region" description="Polar residues" evidence="1">
    <location>
        <begin position="192"/>
        <end position="220"/>
    </location>
</feature>
<protein>
    <submittedName>
        <fullName evidence="2">Uncharacterized protein</fullName>
    </submittedName>
</protein>
<dbReference type="InParanoid" id="A0A0C3CFJ4"/>
<evidence type="ECO:0000313" key="3">
    <source>
        <dbReference type="Proteomes" id="UP000054166"/>
    </source>
</evidence>
<reference evidence="3" key="2">
    <citation type="submission" date="2015-01" db="EMBL/GenBank/DDBJ databases">
        <title>Evolutionary Origins and Diversification of the Mycorrhizal Mutualists.</title>
        <authorList>
            <consortium name="DOE Joint Genome Institute"/>
            <consortium name="Mycorrhizal Genomics Consortium"/>
            <person name="Kohler A."/>
            <person name="Kuo A."/>
            <person name="Nagy L.G."/>
            <person name="Floudas D."/>
            <person name="Copeland A."/>
            <person name="Barry K.W."/>
            <person name="Cichocki N."/>
            <person name="Veneault-Fourrey C."/>
            <person name="LaButti K."/>
            <person name="Lindquist E.A."/>
            <person name="Lipzen A."/>
            <person name="Lundell T."/>
            <person name="Morin E."/>
            <person name="Murat C."/>
            <person name="Riley R."/>
            <person name="Ohm R."/>
            <person name="Sun H."/>
            <person name="Tunlid A."/>
            <person name="Henrissat B."/>
            <person name="Grigoriev I.V."/>
            <person name="Hibbett D.S."/>
            <person name="Martin F."/>
        </authorList>
    </citation>
    <scope>NUCLEOTIDE SEQUENCE [LARGE SCALE GENOMIC DNA]</scope>
    <source>
        <strain evidence="3">F 1598</strain>
    </source>
</reference>